<dbReference type="EMBL" id="CP009520">
    <property type="protein sequence ID" value="AKB43511.1"/>
    <property type="molecule type" value="Genomic_DNA"/>
</dbReference>
<dbReference type="PATRIC" id="fig|1434123.4.peg.1472"/>
<feature type="transmembrane region" description="Helical" evidence="1">
    <location>
        <begin position="119"/>
        <end position="139"/>
    </location>
</feature>
<dbReference type="Pfam" id="PF02517">
    <property type="entry name" value="Rce1-like"/>
    <property type="match status" value="1"/>
</dbReference>
<feature type="transmembrane region" description="Helical" evidence="1">
    <location>
        <begin position="159"/>
        <end position="180"/>
    </location>
</feature>
<keyword evidence="1" id="KW-1133">Transmembrane helix</keyword>
<feature type="transmembrane region" description="Helical" evidence="1">
    <location>
        <begin position="38"/>
        <end position="60"/>
    </location>
</feature>
<evidence type="ECO:0000259" key="2">
    <source>
        <dbReference type="Pfam" id="PF02517"/>
    </source>
</evidence>
<organism evidence="3 4">
    <name type="scientific">Methanosarcina vacuolata Z-761</name>
    <dbReference type="NCBI Taxonomy" id="1434123"/>
    <lineage>
        <taxon>Archaea</taxon>
        <taxon>Methanobacteriati</taxon>
        <taxon>Methanobacteriota</taxon>
        <taxon>Stenosarchaea group</taxon>
        <taxon>Methanomicrobia</taxon>
        <taxon>Methanosarcinales</taxon>
        <taxon>Methanosarcinaceae</taxon>
        <taxon>Methanosarcina</taxon>
    </lineage>
</organism>
<dbReference type="KEGG" id="mvc:MSVAZ_1242"/>
<evidence type="ECO:0000313" key="3">
    <source>
        <dbReference type="EMBL" id="AKB43511.1"/>
    </source>
</evidence>
<feature type="transmembrane region" description="Helical" evidence="1">
    <location>
        <begin position="245"/>
        <end position="261"/>
    </location>
</feature>
<gene>
    <name evidence="3" type="ORF">MSVAZ_1242</name>
</gene>
<dbReference type="InterPro" id="IPR042150">
    <property type="entry name" value="MmRce1-like"/>
</dbReference>
<sequence length="291" mass="33355">MVSDYRYKPQVYFAATFIVTYAFWFAGAYLSFQDEKNGLYMLFMLIGLIVPFIISFFMIFTSKNSDLKKDFINRLINLRLIRPGMLPLFFLIMPLAVLVSIFISLSFGGSVSQFQLADGFSFSTGSVPTLVFLMLAACFEELGWRGYAFDSLQSRHTYFMASIIFSILWSLWHFPLIFVNNFYQYEIYHENIWYAVNFFVGIIPMGVFVSWICIKNGKSIPAAILFHFIINICQEALNMTQTTKCIETLVITVIIAIIIVLDKEMFFSKVSPIPETQNLAPGTQNPVSEAH</sequence>
<evidence type="ECO:0000313" key="4">
    <source>
        <dbReference type="Proteomes" id="UP000033096"/>
    </source>
</evidence>
<dbReference type="STRING" id="1434123.MSVAZ_1242"/>
<dbReference type="GeneID" id="24809657"/>
<dbReference type="PANTHER" id="PTHR35797:SF1">
    <property type="entry name" value="PROTEASE"/>
    <property type="match status" value="1"/>
</dbReference>
<feature type="transmembrane region" description="Helical" evidence="1">
    <location>
        <begin position="12"/>
        <end position="32"/>
    </location>
</feature>
<accession>A0A0E3LH21</accession>
<dbReference type="HOGENOM" id="CLU_064706_2_0_2"/>
<dbReference type="GO" id="GO:0080120">
    <property type="term" value="P:CAAX-box protein maturation"/>
    <property type="evidence" value="ECO:0007669"/>
    <property type="project" value="UniProtKB-ARBA"/>
</dbReference>
<dbReference type="Proteomes" id="UP000033096">
    <property type="component" value="Chromosome"/>
</dbReference>
<dbReference type="NCBIfam" id="NF041656">
    <property type="entry name" value="CPBP_MmRce1"/>
    <property type="match status" value="1"/>
</dbReference>
<dbReference type="AlphaFoldDB" id="A0A0E3LH21"/>
<keyword evidence="1" id="KW-0812">Transmembrane</keyword>
<proteinExistence type="predicted"/>
<dbReference type="PANTHER" id="PTHR35797">
    <property type="entry name" value="PROTEASE-RELATED"/>
    <property type="match status" value="1"/>
</dbReference>
<feature type="transmembrane region" description="Helical" evidence="1">
    <location>
        <begin position="80"/>
        <end position="107"/>
    </location>
</feature>
<dbReference type="GO" id="GO:0004175">
    <property type="term" value="F:endopeptidase activity"/>
    <property type="evidence" value="ECO:0007669"/>
    <property type="project" value="UniProtKB-ARBA"/>
</dbReference>
<feature type="domain" description="CAAX prenyl protease 2/Lysostaphin resistance protein A-like" evidence="2">
    <location>
        <begin position="128"/>
        <end position="232"/>
    </location>
</feature>
<reference evidence="3 4" key="1">
    <citation type="submission" date="2014-07" db="EMBL/GenBank/DDBJ databases">
        <title>Methanogenic archaea and the global carbon cycle.</title>
        <authorList>
            <person name="Henriksen J.R."/>
            <person name="Luke J."/>
            <person name="Reinhart S."/>
            <person name="Benedict M.N."/>
            <person name="Youngblut N.D."/>
            <person name="Metcalf M.E."/>
            <person name="Whitaker R.J."/>
            <person name="Metcalf W.W."/>
        </authorList>
    </citation>
    <scope>NUCLEOTIDE SEQUENCE [LARGE SCALE GENOMIC DNA]</scope>
    <source>
        <strain evidence="3 4">Z-761</strain>
    </source>
</reference>
<name>A0A0E3LH21_9EURY</name>
<dbReference type="RefSeq" id="WP_048119541.1">
    <property type="nucleotide sequence ID" value="NZ_CP009520.1"/>
</dbReference>
<dbReference type="InterPro" id="IPR003675">
    <property type="entry name" value="Rce1/LyrA-like_dom"/>
</dbReference>
<feature type="transmembrane region" description="Helical" evidence="1">
    <location>
        <begin position="192"/>
        <end position="214"/>
    </location>
</feature>
<keyword evidence="1" id="KW-0472">Membrane</keyword>
<keyword evidence="4" id="KW-1185">Reference proteome</keyword>
<protein>
    <recommendedName>
        <fullName evidence="2">CAAX prenyl protease 2/Lysostaphin resistance protein A-like domain-containing protein</fullName>
    </recommendedName>
</protein>
<evidence type="ECO:0000256" key="1">
    <source>
        <dbReference type="SAM" id="Phobius"/>
    </source>
</evidence>